<evidence type="ECO:0000313" key="2">
    <source>
        <dbReference type="Proteomes" id="UP000828444"/>
    </source>
</evidence>
<sequence length="218" mass="25928">MLTQHVYAIKRGNEFIPMPKSSRGRGGSYVEPINPQHVWPRVFPELRHARIYLTGWLKGYVPKGEDWDGDEYRSYYWTYPEAPVPVPSRRREDMEITMLRLHEHREGGTFKSMYFLRDKASGKYLTHRNISRKTMGDEAREFDQEDVYKAQYFKSYLAAHRYLIKWKRGTLDGLYNSADPDYWLSPYGLSQLHERDTQVAARKDLDIEIVVFSYRECK</sequence>
<protein>
    <submittedName>
        <fullName evidence="1">Uncharacterized protein</fullName>
    </submittedName>
</protein>
<evidence type="ECO:0000313" key="1">
    <source>
        <dbReference type="EMBL" id="QYN79807.1"/>
    </source>
</evidence>
<dbReference type="Proteomes" id="UP000828444">
    <property type="component" value="Segment"/>
</dbReference>
<keyword evidence="2" id="KW-1185">Reference proteome</keyword>
<name>A0AAE8BGE1_9CAUD</name>
<dbReference type="EMBL" id="MZ348421">
    <property type="protein sequence ID" value="QYN79807.1"/>
    <property type="molecule type" value="Genomic_DNA"/>
</dbReference>
<proteinExistence type="predicted"/>
<dbReference type="KEGG" id="vg:77934756"/>
<dbReference type="GeneID" id="77934756"/>
<reference evidence="1" key="1">
    <citation type="journal article" date="2021" name="Viruses">
        <title>Novel Viruses That Lyse Plant and Human Strains of Kosakonia cowanii.</title>
        <authorList>
            <person name="Petrzik K."/>
            <person name="Brazdova S."/>
            <person name="Krawczyk K."/>
        </authorList>
    </citation>
    <scope>NUCLEOTIDE SEQUENCE</scope>
</reference>
<accession>A0AAE8BGE1</accession>
<organism evidence="1 2">
    <name type="scientific">Kosakonia phage Kc283</name>
    <dbReference type="NCBI Taxonomy" id="2863195"/>
    <lineage>
        <taxon>Viruses</taxon>
        <taxon>Duplodnaviria</taxon>
        <taxon>Heunggongvirae</taxon>
        <taxon>Uroviricota</taxon>
        <taxon>Caudoviricetes</taxon>
        <taxon>Schitoviridae</taxon>
        <taxon>Cbunavirus</taxon>
        <taxon>Cbunavirus Kc283</taxon>
    </lineage>
</organism>
<dbReference type="RefSeq" id="YP_010658794.1">
    <property type="nucleotide sequence ID" value="NC_070861.1"/>
</dbReference>